<feature type="region of interest" description="Disordered" evidence="2">
    <location>
        <begin position="143"/>
        <end position="163"/>
    </location>
</feature>
<name>A0AA37WVI0_9HYPH</name>
<dbReference type="EMBL" id="BSPL01000046">
    <property type="protein sequence ID" value="GLS74619.1"/>
    <property type="molecule type" value="Genomic_DNA"/>
</dbReference>
<organism evidence="3 4">
    <name type="scientific">Methylobacterium tardum</name>
    <dbReference type="NCBI Taxonomy" id="374432"/>
    <lineage>
        <taxon>Bacteria</taxon>
        <taxon>Pseudomonadati</taxon>
        <taxon>Pseudomonadota</taxon>
        <taxon>Alphaproteobacteria</taxon>
        <taxon>Hyphomicrobiales</taxon>
        <taxon>Methylobacteriaceae</taxon>
        <taxon>Methylobacterium</taxon>
    </lineage>
</organism>
<gene>
    <name evidence="3" type="ORF">GCM10007890_66370</name>
</gene>
<comment type="caution">
    <text evidence="3">The sequence shown here is derived from an EMBL/GenBank/DDBJ whole genome shotgun (WGS) entry which is preliminary data.</text>
</comment>
<dbReference type="RefSeq" id="WP_238200313.1">
    <property type="nucleotide sequence ID" value="NZ_BPQZ01000079.1"/>
</dbReference>
<dbReference type="Proteomes" id="UP001157440">
    <property type="component" value="Unassembled WGS sequence"/>
</dbReference>
<reference evidence="4" key="1">
    <citation type="journal article" date="2019" name="Int. J. Syst. Evol. Microbiol.">
        <title>The Global Catalogue of Microorganisms (GCM) 10K type strain sequencing project: providing services to taxonomists for standard genome sequencing and annotation.</title>
        <authorList>
            <consortium name="The Broad Institute Genomics Platform"/>
            <consortium name="The Broad Institute Genome Sequencing Center for Infectious Disease"/>
            <person name="Wu L."/>
            <person name="Ma J."/>
        </authorList>
    </citation>
    <scope>NUCLEOTIDE SEQUENCE [LARGE SCALE GENOMIC DNA]</scope>
    <source>
        <strain evidence="4">NBRC 103632</strain>
    </source>
</reference>
<evidence type="ECO:0000313" key="4">
    <source>
        <dbReference type="Proteomes" id="UP001157440"/>
    </source>
</evidence>
<sequence>MADIDPAKLVAALRKAMTMVEALSLKVEFLEEQNAKRARTEEELAQHLMRLRTEMRERKIHIDDVLIASVNALIDHQDAENERIRARLGEQEKDLRYLQSYVAGHEVALINLTGQAPELVLLEDLEAETCASPVVEVGAPVSYPEPEAGGCGSDVSPATTAGR</sequence>
<proteinExistence type="predicted"/>
<evidence type="ECO:0000256" key="1">
    <source>
        <dbReference type="SAM" id="Coils"/>
    </source>
</evidence>
<evidence type="ECO:0000256" key="2">
    <source>
        <dbReference type="SAM" id="MobiDB-lite"/>
    </source>
</evidence>
<accession>A0AA37WVI0</accession>
<evidence type="ECO:0000313" key="3">
    <source>
        <dbReference type="EMBL" id="GLS74619.1"/>
    </source>
</evidence>
<protein>
    <submittedName>
        <fullName evidence="3">Uncharacterized protein</fullName>
    </submittedName>
</protein>
<keyword evidence="1" id="KW-0175">Coiled coil</keyword>
<feature type="coiled-coil region" evidence="1">
    <location>
        <begin position="13"/>
        <end position="94"/>
    </location>
</feature>
<dbReference type="AlphaFoldDB" id="A0AA37WVI0"/>
<keyword evidence="4" id="KW-1185">Reference proteome</keyword>